<dbReference type="AlphaFoldDB" id="D1BKW7"/>
<name>D1BKW7_SANKS</name>
<dbReference type="CDD" id="cd17535">
    <property type="entry name" value="REC_NarL-like"/>
    <property type="match status" value="1"/>
</dbReference>
<evidence type="ECO:0000259" key="6">
    <source>
        <dbReference type="PROSITE" id="PS50043"/>
    </source>
</evidence>
<feature type="domain" description="HTH luxR-type" evidence="6">
    <location>
        <begin position="181"/>
        <end position="246"/>
    </location>
</feature>
<keyword evidence="9" id="KW-1185">Reference proteome</keyword>
<reference evidence="8 9" key="1">
    <citation type="journal article" date="2009" name="Stand. Genomic Sci.">
        <title>Complete genome sequence of Sanguibacter keddieii type strain (ST-74).</title>
        <authorList>
            <person name="Ivanova N."/>
            <person name="Sikorski J."/>
            <person name="Sims D."/>
            <person name="Brettin T."/>
            <person name="Detter J.C."/>
            <person name="Han C."/>
            <person name="Lapidus A."/>
            <person name="Copeland A."/>
            <person name="Glavina Del Rio T."/>
            <person name="Nolan M."/>
            <person name="Chen F."/>
            <person name="Lucas S."/>
            <person name="Tice H."/>
            <person name="Cheng J.F."/>
            <person name="Bruce D."/>
            <person name="Goodwin L."/>
            <person name="Pitluck S."/>
            <person name="Pati A."/>
            <person name="Mavromatis K."/>
            <person name="Chen A."/>
            <person name="Palaniappan K."/>
            <person name="D'haeseleer P."/>
            <person name="Chain P."/>
            <person name="Bristow J."/>
            <person name="Eisen J.A."/>
            <person name="Markowitz V."/>
            <person name="Hugenholtz P."/>
            <person name="Goker M."/>
            <person name="Pukall R."/>
            <person name="Klenk H.P."/>
            <person name="Kyrpides N.C."/>
        </authorList>
    </citation>
    <scope>NUCLEOTIDE SEQUENCE [LARGE SCALE GENOMIC DNA]</scope>
    <source>
        <strain evidence="9">ATCC 51767 / DSM 10542 / NCFB 3025 / ST-74</strain>
    </source>
</reference>
<dbReference type="PROSITE" id="PS00622">
    <property type="entry name" value="HTH_LUXR_1"/>
    <property type="match status" value="1"/>
</dbReference>
<dbReference type="Gene3D" id="3.40.50.2300">
    <property type="match status" value="1"/>
</dbReference>
<dbReference type="GO" id="GO:0000160">
    <property type="term" value="P:phosphorelay signal transduction system"/>
    <property type="evidence" value="ECO:0007669"/>
    <property type="project" value="InterPro"/>
</dbReference>
<protein>
    <submittedName>
        <fullName evidence="8">Response regulator containing a CheY-like receiver domain and an HTH DNA-binding domain</fullName>
    </submittedName>
</protein>
<dbReference type="InterPro" id="IPR058245">
    <property type="entry name" value="NreC/VraR/RcsB-like_REC"/>
</dbReference>
<dbReference type="EMBL" id="CP001819">
    <property type="protein sequence ID" value="ACZ22594.1"/>
    <property type="molecule type" value="Genomic_DNA"/>
</dbReference>
<evidence type="ECO:0000313" key="9">
    <source>
        <dbReference type="Proteomes" id="UP000000322"/>
    </source>
</evidence>
<dbReference type="SUPFAM" id="SSF52172">
    <property type="entry name" value="CheY-like"/>
    <property type="match status" value="1"/>
</dbReference>
<feature type="modified residue" description="4-aspartylphosphate" evidence="5">
    <location>
        <position position="57"/>
    </location>
</feature>
<dbReference type="Proteomes" id="UP000000322">
    <property type="component" value="Chromosome"/>
</dbReference>
<dbReference type="InterPro" id="IPR001789">
    <property type="entry name" value="Sig_transdc_resp-reg_receiver"/>
</dbReference>
<evidence type="ECO:0000256" key="5">
    <source>
        <dbReference type="PROSITE-ProRule" id="PRU00169"/>
    </source>
</evidence>
<keyword evidence="1 5" id="KW-0597">Phosphoprotein</keyword>
<dbReference type="PROSITE" id="PS50043">
    <property type="entry name" value="HTH_LUXR_2"/>
    <property type="match status" value="1"/>
</dbReference>
<dbReference type="Pfam" id="PF00196">
    <property type="entry name" value="GerE"/>
    <property type="match status" value="1"/>
</dbReference>
<gene>
    <name evidence="8" type="ordered locus">Sked_26900</name>
</gene>
<evidence type="ECO:0000256" key="2">
    <source>
        <dbReference type="ARBA" id="ARBA00023015"/>
    </source>
</evidence>
<dbReference type="PANTHER" id="PTHR43214">
    <property type="entry name" value="TWO-COMPONENT RESPONSE REGULATOR"/>
    <property type="match status" value="1"/>
</dbReference>
<evidence type="ECO:0000313" key="8">
    <source>
        <dbReference type="EMBL" id="ACZ22594.1"/>
    </source>
</evidence>
<organism evidence="8 9">
    <name type="scientific">Sanguibacter keddieii (strain ATCC 51767 / DSM 10542 / NCFB 3025 / ST-74)</name>
    <dbReference type="NCBI Taxonomy" id="446469"/>
    <lineage>
        <taxon>Bacteria</taxon>
        <taxon>Bacillati</taxon>
        <taxon>Actinomycetota</taxon>
        <taxon>Actinomycetes</taxon>
        <taxon>Micrococcales</taxon>
        <taxon>Sanguibacteraceae</taxon>
        <taxon>Sanguibacter</taxon>
    </lineage>
</organism>
<feature type="domain" description="Response regulatory" evidence="7">
    <location>
        <begin position="6"/>
        <end position="141"/>
    </location>
</feature>
<dbReference type="PRINTS" id="PR00038">
    <property type="entry name" value="HTHLUXR"/>
</dbReference>
<dbReference type="PANTHER" id="PTHR43214:SF24">
    <property type="entry name" value="TRANSCRIPTIONAL REGULATORY PROTEIN NARL-RELATED"/>
    <property type="match status" value="1"/>
</dbReference>
<evidence type="ECO:0000259" key="7">
    <source>
        <dbReference type="PROSITE" id="PS50110"/>
    </source>
</evidence>
<accession>D1BKW7</accession>
<dbReference type="KEGG" id="ske:Sked_26900"/>
<dbReference type="Pfam" id="PF00072">
    <property type="entry name" value="Response_reg"/>
    <property type="match status" value="1"/>
</dbReference>
<evidence type="ECO:0000256" key="1">
    <source>
        <dbReference type="ARBA" id="ARBA00022553"/>
    </source>
</evidence>
<dbReference type="CDD" id="cd06170">
    <property type="entry name" value="LuxR_C_like"/>
    <property type="match status" value="1"/>
</dbReference>
<dbReference type="SMART" id="SM00421">
    <property type="entry name" value="HTH_LUXR"/>
    <property type="match status" value="1"/>
</dbReference>
<dbReference type="SUPFAM" id="SSF46894">
    <property type="entry name" value="C-terminal effector domain of the bipartite response regulators"/>
    <property type="match status" value="1"/>
</dbReference>
<keyword evidence="3" id="KW-0238">DNA-binding</keyword>
<proteinExistence type="predicted"/>
<keyword evidence="2" id="KW-0805">Transcription regulation</keyword>
<dbReference type="PROSITE" id="PS50110">
    <property type="entry name" value="RESPONSE_REGULATORY"/>
    <property type="match status" value="1"/>
</dbReference>
<evidence type="ECO:0000256" key="4">
    <source>
        <dbReference type="ARBA" id="ARBA00023163"/>
    </source>
</evidence>
<dbReference type="InterPro" id="IPR011006">
    <property type="entry name" value="CheY-like_superfamily"/>
</dbReference>
<dbReference type="GO" id="GO:0006355">
    <property type="term" value="P:regulation of DNA-templated transcription"/>
    <property type="evidence" value="ECO:0007669"/>
    <property type="project" value="InterPro"/>
</dbReference>
<dbReference type="HOGENOM" id="CLU_000445_90_10_11"/>
<dbReference type="GO" id="GO:0003677">
    <property type="term" value="F:DNA binding"/>
    <property type="evidence" value="ECO:0007669"/>
    <property type="project" value="UniProtKB-KW"/>
</dbReference>
<dbReference type="InterPro" id="IPR000792">
    <property type="entry name" value="Tscrpt_reg_LuxR_C"/>
</dbReference>
<keyword evidence="4" id="KW-0804">Transcription</keyword>
<dbReference type="SMART" id="SM00448">
    <property type="entry name" value="REC"/>
    <property type="match status" value="1"/>
</dbReference>
<dbReference type="STRING" id="446469.Sked_26900"/>
<sequence>MALMIRTLIVDDDALVRAGLRLMLAGAPDIEVVGEVADGSLVAEAVAAHHPDIVLMDIRMPVMDGIAATQALRQGAAAAGGSSGADGGDDESAQDSAPQVIVLTTFGGDDTILGALQAGASGYLLKHTPPEEIVDAVRRTAHGDPVLSPAVMKVLIDRAMAGAPLAPSDTAPAAPSRSAQAVERLSVLSNRERDVASAVAQGLSNTEIAEQMYLSMGTVKSHISSALTKLDFSNRIQLALLAYEAER</sequence>
<dbReference type="eggNOG" id="COG2197">
    <property type="taxonomic scope" value="Bacteria"/>
</dbReference>
<dbReference type="InterPro" id="IPR039420">
    <property type="entry name" value="WalR-like"/>
</dbReference>
<evidence type="ECO:0000256" key="3">
    <source>
        <dbReference type="ARBA" id="ARBA00023125"/>
    </source>
</evidence>
<dbReference type="InterPro" id="IPR016032">
    <property type="entry name" value="Sig_transdc_resp-reg_C-effctor"/>
</dbReference>